<name>T1FD90_HELRO</name>
<dbReference type="InterPro" id="IPR016187">
    <property type="entry name" value="CTDL_fold"/>
</dbReference>
<dbReference type="InterPro" id="IPR016186">
    <property type="entry name" value="C-type_lectin-like/link_sf"/>
</dbReference>
<dbReference type="InParanoid" id="T1FD90"/>
<evidence type="ECO:0000313" key="2">
    <source>
        <dbReference type="EnsemblMetazoa" id="HelroP178489"/>
    </source>
</evidence>
<dbReference type="GO" id="GO:0009897">
    <property type="term" value="C:external side of plasma membrane"/>
    <property type="evidence" value="ECO:0000318"/>
    <property type="project" value="GO_Central"/>
</dbReference>
<dbReference type="Proteomes" id="UP000015101">
    <property type="component" value="Unassembled WGS sequence"/>
</dbReference>
<reference evidence="3" key="1">
    <citation type="submission" date="2012-12" db="EMBL/GenBank/DDBJ databases">
        <authorList>
            <person name="Hellsten U."/>
            <person name="Grimwood J."/>
            <person name="Chapman J.A."/>
            <person name="Shapiro H."/>
            <person name="Aerts A."/>
            <person name="Otillar R.P."/>
            <person name="Terry A.Y."/>
            <person name="Boore J.L."/>
            <person name="Simakov O."/>
            <person name="Marletaz F."/>
            <person name="Cho S.-J."/>
            <person name="Edsinger-Gonzales E."/>
            <person name="Havlak P."/>
            <person name="Kuo D.-H."/>
            <person name="Larsson T."/>
            <person name="Lv J."/>
            <person name="Arendt D."/>
            <person name="Savage R."/>
            <person name="Osoegawa K."/>
            <person name="de Jong P."/>
            <person name="Lindberg D.R."/>
            <person name="Seaver E.C."/>
            <person name="Weisblat D.A."/>
            <person name="Putnam N.H."/>
            <person name="Grigoriev I.V."/>
            <person name="Rokhsar D.S."/>
        </authorList>
    </citation>
    <scope>NUCLEOTIDE SEQUENCE</scope>
</reference>
<dbReference type="Gene3D" id="3.10.100.10">
    <property type="entry name" value="Mannose-Binding Protein A, subunit A"/>
    <property type="match status" value="1"/>
</dbReference>
<reference evidence="1 3" key="2">
    <citation type="journal article" date="2013" name="Nature">
        <title>Insights into bilaterian evolution from three spiralian genomes.</title>
        <authorList>
            <person name="Simakov O."/>
            <person name="Marletaz F."/>
            <person name="Cho S.J."/>
            <person name="Edsinger-Gonzales E."/>
            <person name="Havlak P."/>
            <person name="Hellsten U."/>
            <person name="Kuo D.H."/>
            <person name="Larsson T."/>
            <person name="Lv J."/>
            <person name="Arendt D."/>
            <person name="Savage R."/>
            <person name="Osoegawa K."/>
            <person name="de Jong P."/>
            <person name="Grimwood J."/>
            <person name="Chapman J.A."/>
            <person name="Shapiro H."/>
            <person name="Aerts A."/>
            <person name="Otillar R.P."/>
            <person name="Terry A.Y."/>
            <person name="Boore J.L."/>
            <person name="Grigoriev I.V."/>
            <person name="Lindberg D.R."/>
            <person name="Seaver E.C."/>
            <person name="Weisblat D.A."/>
            <person name="Putnam N.H."/>
            <person name="Rokhsar D.S."/>
        </authorList>
    </citation>
    <scope>NUCLEOTIDE SEQUENCE</scope>
</reference>
<dbReference type="GO" id="GO:0006955">
    <property type="term" value="P:immune response"/>
    <property type="evidence" value="ECO:0000318"/>
    <property type="project" value="GO_Central"/>
</dbReference>
<dbReference type="GeneID" id="20206789"/>
<proteinExistence type="predicted"/>
<dbReference type="RefSeq" id="XP_009024829.1">
    <property type="nucleotide sequence ID" value="XM_009026581.1"/>
</dbReference>
<dbReference type="KEGG" id="hro:HELRODRAFT_178489"/>
<gene>
    <name evidence="2" type="primary">20206789</name>
    <name evidence="1" type="ORF">HELRODRAFT_178489</name>
</gene>
<protein>
    <recommendedName>
        <fullName evidence="4">C-type lectin domain-containing protein</fullName>
    </recommendedName>
</protein>
<dbReference type="HOGENOM" id="CLU_1580238_0_0_1"/>
<evidence type="ECO:0000313" key="1">
    <source>
        <dbReference type="EMBL" id="ESN97043.1"/>
    </source>
</evidence>
<reference evidence="2" key="3">
    <citation type="submission" date="2015-06" db="UniProtKB">
        <authorList>
            <consortium name="EnsemblMetazoa"/>
        </authorList>
    </citation>
    <scope>IDENTIFICATION</scope>
</reference>
<evidence type="ECO:0008006" key="4">
    <source>
        <dbReference type="Google" id="ProtNLM"/>
    </source>
</evidence>
<dbReference type="SUPFAM" id="SSF56436">
    <property type="entry name" value="C-type lectin-like"/>
    <property type="match status" value="1"/>
</dbReference>
<organism evidence="2 3">
    <name type="scientific">Helobdella robusta</name>
    <name type="common">Californian leech</name>
    <dbReference type="NCBI Taxonomy" id="6412"/>
    <lineage>
        <taxon>Eukaryota</taxon>
        <taxon>Metazoa</taxon>
        <taxon>Spiralia</taxon>
        <taxon>Lophotrochozoa</taxon>
        <taxon>Annelida</taxon>
        <taxon>Clitellata</taxon>
        <taxon>Hirudinea</taxon>
        <taxon>Rhynchobdellida</taxon>
        <taxon>Glossiphoniidae</taxon>
        <taxon>Helobdella</taxon>
    </lineage>
</organism>
<evidence type="ECO:0000313" key="3">
    <source>
        <dbReference type="Proteomes" id="UP000015101"/>
    </source>
</evidence>
<dbReference type="GO" id="GO:0038187">
    <property type="term" value="F:pattern recognition receptor activity"/>
    <property type="evidence" value="ECO:0000318"/>
    <property type="project" value="GO_Central"/>
</dbReference>
<dbReference type="GO" id="GO:0030246">
    <property type="term" value="F:carbohydrate binding"/>
    <property type="evidence" value="ECO:0000318"/>
    <property type="project" value="GO_Central"/>
</dbReference>
<dbReference type="CTD" id="20206789"/>
<sequence length="169" mass="19684">MNLRGVNYRTKIGNCSCVPKMNKAYLDTRKLTGGCVAYAAHNCPLNFMYVMASHKCYSYQADAMNDWLDSRKLCNELSNSHPVTIDDNIEKLILTRLYQTYQYFTSSWTAGRKRTINGTSSTWILEPYQGVIKYYLYSHVNLEPFRLQAIRKKKGRNRDRSKDIKINID</sequence>
<keyword evidence="3" id="KW-1185">Reference proteome</keyword>
<dbReference type="AlphaFoldDB" id="T1FD90"/>
<accession>T1FD90</accession>
<dbReference type="EMBL" id="KB097456">
    <property type="protein sequence ID" value="ESN97043.1"/>
    <property type="molecule type" value="Genomic_DNA"/>
</dbReference>
<dbReference type="EnsemblMetazoa" id="HelroT178489">
    <property type="protein sequence ID" value="HelroP178489"/>
    <property type="gene ID" value="HelroG178489"/>
</dbReference>
<dbReference type="EMBL" id="AMQM01006457">
    <property type="status" value="NOT_ANNOTATED_CDS"/>
    <property type="molecule type" value="Genomic_DNA"/>
</dbReference>